<sequence length="570" mass="62479">MSSDLLAEFDTFYKSSQDTQPQASKSFSFFDGITSSNQLGQAQSKQQPADTAKQNDDIWGDMNSFTGPTTPAQGVTPQEDLWGSFGITATPPRPTVNVAKPNYQGGNIFKSDTVQPNPGIVRRSTLDLINNNVHDMPESLAASNNHMSYSNSRPTLPPTKGSSGGEILFDAEQEVDEDDEFGDFESVTPSASQTRPPRPLDDFFNSMTINTEPLKKSPDVMTKSPNLGTPLPYPQAPKSPSFQQRNPFPKVALATQQVKQIAKTKIGDKPKSASPLTAWPSYDEKAPKAAPFVDSPAIPSTVQDIDDDWGDFSDLPAESPAVTSTKPNSGIVAHAWDWDAVDKVTDPTPAEPDLPPPTNIPPPSILLTLFPQLFDLPQSSLFKAVANQPFSLKNRIISDPSTISFLRAYLLIATVAAHILAGRKFRWKRDIHLSQGMSIGPAGGKGGMKLTGVDKAEIAREDREAAETIRVWKEQLGRLRSAVAVANTSLKDVSKHLAIPEIGDTMHVKNQEGGLTAPKACVVCGLKREERVTKVDVKVEDSFGEWWIEHWGHRLCRNFWQEHEGKLKFR</sequence>
<feature type="compositionally biased region" description="Polar residues" evidence="1">
    <location>
        <begin position="38"/>
        <end position="49"/>
    </location>
</feature>
<dbReference type="PANTHER" id="PTHR42084:SF1">
    <property type="entry name" value="SERINE_THREONINE-PROTEIN KINASE PPK6"/>
    <property type="match status" value="1"/>
</dbReference>
<dbReference type="AlphaFoldDB" id="A0A1D9Q6G2"/>
<dbReference type="VEuPathDB" id="FungiDB:sscle_06g052910"/>
<accession>A0A1D9Q6G2</accession>
<gene>
    <name evidence="2" type="ORF">sscle_06g052910</name>
</gene>
<evidence type="ECO:0000313" key="2">
    <source>
        <dbReference type="EMBL" id="APA10521.1"/>
    </source>
</evidence>
<feature type="compositionally biased region" description="Polar residues" evidence="1">
    <location>
        <begin position="143"/>
        <end position="154"/>
    </location>
</feature>
<dbReference type="KEGG" id="ssl:SS1G_06955"/>
<organism evidence="2 3">
    <name type="scientific">Sclerotinia sclerotiorum (strain ATCC 18683 / 1980 / Ss-1)</name>
    <name type="common">White mold</name>
    <name type="synonym">Whetzelinia sclerotiorum</name>
    <dbReference type="NCBI Taxonomy" id="665079"/>
    <lineage>
        <taxon>Eukaryota</taxon>
        <taxon>Fungi</taxon>
        <taxon>Dikarya</taxon>
        <taxon>Ascomycota</taxon>
        <taxon>Pezizomycotina</taxon>
        <taxon>Leotiomycetes</taxon>
        <taxon>Helotiales</taxon>
        <taxon>Sclerotiniaceae</taxon>
        <taxon>Sclerotinia</taxon>
    </lineage>
</organism>
<feature type="compositionally biased region" description="Polar residues" evidence="1">
    <location>
        <begin position="63"/>
        <end position="76"/>
    </location>
</feature>
<dbReference type="RefSeq" id="XP_001591509.1">
    <property type="nucleotide sequence ID" value="XM_001591459.1"/>
</dbReference>
<evidence type="ECO:0000313" key="3">
    <source>
        <dbReference type="Proteomes" id="UP000177798"/>
    </source>
</evidence>
<evidence type="ECO:0008006" key="4">
    <source>
        <dbReference type="Google" id="ProtNLM"/>
    </source>
</evidence>
<evidence type="ECO:0000256" key="1">
    <source>
        <dbReference type="SAM" id="MobiDB-lite"/>
    </source>
</evidence>
<name>A0A1D9Q6G2_SCLS1</name>
<dbReference type="Proteomes" id="UP000177798">
    <property type="component" value="Chromosome 6"/>
</dbReference>
<protein>
    <recommendedName>
        <fullName evidence="4">Serine/threonine-protein kinase ppk6</fullName>
    </recommendedName>
</protein>
<dbReference type="PANTHER" id="PTHR42084">
    <property type="entry name" value="YALI0E26631P"/>
    <property type="match status" value="1"/>
</dbReference>
<proteinExistence type="predicted"/>
<dbReference type="OMA" id="WGEFIDG"/>
<feature type="region of interest" description="Disordered" evidence="1">
    <location>
        <begin position="38"/>
        <end position="96"/>
    </location>
</feature>
<feature type="compositionally biased region" description="Acidic residues" evidence="1">
    <location>
        <begin position="169"/>
        <end position="183"/>
    </location>
</feature>
<dbReference type="OrthoDB" id="5420391at2759"/>
<feature type="region of interest" description="Disordered" evidence="1">
    <location>
        <begin position="143"/>
        <end position="245"/>
    </location>
</feature>
<reference evidence="3" key="1">
    <citation type="journal article" date="2017" name="Genome Biol. Evol.">
        <title>The complete genome sequence of the phytopathogenic fungus Sclerotinia sclerotiorum reveals insights into the genome architecture of broad host range pathogens.</title>
        <authorList>
            <person name="Derbyshire M."/>
            <person name="Denton-Giles M."/>
            <person name="Hegedus D."/>
            <person name="Seifbarghy S."/>
            <person name="Rollins J."/>
            <person name="van Kan J."/>
            <person name="Seidl M.F."/>
            <person name="Faino L."/>
            <person name="Mbengue M."/>
            <person name="Navaud O."/>
            <person name="Raffaele S."/>
            <person name="Hammond-Kosack K."/>
            <person name="Heard S."/>
            <person name="Oliver R."/>
        </authorList>
    </citation>
    <scope>NUCLEOTIDE SEQUENCE [LARGE SCALE GENOMIC DNA]</scope>
    <source>
        <strain evidence="3">ATCC 18683 / 1980 / Ss-1</strain>
    </source>
</reference>
<dbReference type="EMBL" id="CP017819">
    <property type="protein sequence ID" value="APA10521.1"/>
    <property type="molecule type" value="Genomic_DNA"/>
</dbReference>